<evidence type="ECO:0000313" key="2">
    <source>
        <dbReference type="Proteomes" id="UP000572680"/>
    </source>
</evidence>
<sequence>MDSPTSFAVPSEIRILTNPPLLLRRHDGTAVRKLIATRHVPDLGRVYETVDADSDAEHVKQVECLRSIMGYTVLGEAGPAA</sequence>
<protein>
    <submittedName>
        <fullName evidence="1">Uncharacterized protein</fullName>
    </submittedName>
</protein>
<comment type="caution">
    <text evidence="1">The sequence shown here is derived from an EMBL/GenBank/DDBJ whole genome shotgun (WGS) entry which is preliminary data.</text>
</comment>
<dbReference type="EMBL" id="JACJIA010000013">
    <property type="protein sequence ID" value="MBA8955816.1"/>
    <property type="molecule type" value="Genomic_DNA"/>
</dbReference>
<reference evidence="1 2" key="1">
    <citation type="submission" date="2020-08" db="EMBL/GenBank/DDBJ databases">
        <title>Genomic Encyclopedia of Type Strains, Phase IV (KMG-IV): sequencing the most valuable type-strain genomes for metagenomic binning, comparative biology and taxonomic classification.</title>
        <authorList>
            <person name="Goeker M."/>
        </authorList>
    </citation>
    <scope>NUCLEOTIDE SEQUENCE [LARGE SCALE GENOMIC DNA]</scope>
    <source>
        <strain evidence="1 2">DSM 44197</strain>
    </source>
</reference>
<dbReference type="AlphaFoldDB" id="A0A7W3LWW7"/>
<name>A0A7W3LWW7_ACTNM</name>
<proteinExistence type="predicted"/>
<keyword evidence="2" id="KW-1185">Reference proteome</keyword>
<dbReference type="Proteomes" id="UP000572680">
    <property type="component" value="Unassembled WGS sequence"/>
</dbReference>
<evidence type="ECO:0000313" key="1">
    <source>
        <dbReference type="EMBL" id="MBA8955816.1"/>
    </source>
</evidence>
<organism evidence="1 2">
    <name type="scientific">Actinomadura namibiensis</name>
    <dbReference type="NCBI Taxonomy" id="182080"/>
    <lineage>
        <taxon>Bacteria</taxon>
        <taxon>Bacillati</taxon>
        <taxon>Actinomycetota</taxon>
        <taxon>Actinomycetes</taxon>
        <taxon>Streptosporangiales</taxon>
        <taxon>Thermomonosporaceae</taxon>
        <taxon>Actinomadura</taxon>
    </lineage>
</organism>
<accession>A0A7W3LWW7</accession>
<dbReference type="RefSeq" id="WP_182847780.1">
    <property type="nucleotide sequence ID" value="NZ_BAAALP010000079.1"/>
</dbReference>
<gene>
    <name evidence="1" type="ORF">HNR61_007498</name>
</gene>